<organism evidence="3 4">
    <name type="scientific">Aeromonas simiae</name>
    <dbReference type="NCBI Taxonomy" id="218936"/>
    <lineage>
        <taxon>Bacteria</taxon>
        <taxon>Pseudomonadati</taxon>
        <taxon>Pseudomonadota</taxon>
        <taxon>Gammaproteobacteria</taxon>
        <taxon>Aeromonadales</taxon>
        <taxon>Aeromonadaceae</taxon>
        <taxon>Aeromonas</taxon>
    </lineage>
</organism>
<dbReference type="PANTHER" id="PTHR32114">
    <property type="entry name" value="ABC TRANSPORTER ABCH.3"/>
    <property type="match status" value="1"/>
</dbReference>
<dbReference type="Gene3D" id="3.40.50.300">
    <property type="entry name" value="P-loop containing nucleotide triphosphate hydrolases"/>
    <property type="match status" value="2"/>
</dbReference>
<dbReference type="PANTHER" id="PTHR32114:SF2">
    <property type="entry name" value="ABC TRANSPORTER ABCH.3"/>
    <property type="match status" value="1"/>
</dbReference>
<dbReference type="KEGG" id="asim:FE240_11940"/>
<feature type="coiled-coil region" evidence="1">
    <location>
        <begin position="899"/>
        <end position="947"/>
    </location>
</feature>
<dbReference type="Proteomes" id="UP000594034">
    <property type="component" value="Chromosome"/>
</dbReference>
<feature type="coiled-coil region" evidence="1">
    <location>
        <begin position="250"/>
        <end position="297"/>
    </location>
</feature>
<proteinExistence type="predicted"/>
<dbReference type="AlphaFoldDB" id="A0A5J6WWI2"/>
<keyword evidence="3" id="KW-0540">Nuclease</keyword>
<gene>
    <name evidence="3" type="ORF">FE240_11940</name>
</gene>
<feature type="coiled-coil region" evidence="1">
    <location>
        <begin position="633"/>
        <end position="681"/>
    </location>
</feature>
<keyword evidence="1" id="KW-0175">Coiled coil</keyword>
<dbReference type="EMBL" id="CP040449">
    <property type="protein sequence ID" value="QFI55332.1"/>
    <property type="molecule type" value="Genomic_DNA"/>
</dbReference>
<feature type="coiled-coil region" evidence="1">
    <location>
        <begin position="734"/>
        <end position="789"/>
    </location>
</feature>
<reference evidence="3 4" key="1">
    <citation type="submission" date="2019-05" db="EMBL/GenBank/DDBJ databases">
        <title>OXA-830, a novel chromosomally encoded expanded-spectrum class D beta-lactamase in Aeromonas simiae.</title>
        <authorList>
            <person name="Zhou W."/>
            <person name="Chen Q."/>
        </authorList>
    </citation>
    <scope>NUCLEOTIDE SEQUENCE [LARGE SCALE GENOMIC DNA]</scope>
    <source>
        <strain evidence="3 4">A6</strain>
    </source>
</reference>
<sequence length="1241" mass="137933">MKILSLRGEHLASLTTSFEIDFAGGPLGTSGLFAITGNTGAGKSTLLDAICLALYDEMPRFIANRKNVAEVGRLDDEEKLKANDVRGILSRGRASGFAEVTFRGCDGRLYCAHWSVRRARNRVEGRFQSQERSLTDVASGQVFSGNKRELQERIDELVGLSWEQFRRAVILPQGEFAAFLKSSVNERSALLERMTGTELYSAISMQIHERHRAEQSVLSELTARLGDVVLMDDDEKAALASEQVQHAAQLRELGEERQQLRELAALEERLAAAEQAMQQADAEQAEALAEQAQGEEESRRLALLERVQGERPLHDELARLTVQLAQLEAQRERLMPALAELEPREAAARAREEQARVARQQGELARAALQGELEEALRLDEKLAEKARQQGQLQHHCRALHDEAQRREQARAALVDELAGWQSAASEGAAWLAQHARFAPLAQSGVLDALHDMAAGRHAFDEGRRALAEWEQQRSRLSDELAAVAQSRSDGQAEQERLEQALREVEAGEDSERLATLEAELFAGKARLALLGQQRELIEAGAQIGAHEMERTQLREALLARLGELEGRLGALAPELMAVQSRVEEARHTLQQSHLVQGLGELRHQLVAGEPCPLCGANEHPWASEAPVVAGLLGQMEARVRELEQELALGLRQQAQWQGEAQQLVRQQAQLDEELRRLASHRHGWLERWQSLAGEVGEWPASEAAWQALLAAVVAEGQALSEQLGHSELAYRQLAAARQQILALRGEYARFSQQRQQQERQWQLWEQQRLTLEAEIRAQHERLAELEGRLVQGAERLDAQWPDGEWRRWLTDLGQLADLKRDYLGVLARQEQAKEAIATLSPQVATLEAESRNVVEQLAKGEQDLAHQTQLHAGLLAQRQQLLGGKGVAEVQASWQGQLQGLTDELERASRAARGLTEELQVARERLEACRQQLEETAAARRAALQQWAARVHELGLDEYQLRTLLAVTPEEREALRERCAARTRRVQEAGVRLAERQRTLAEERERRELRLAARPGLVQWQGEAGRARLLALESMCHETEQALFACRAKLARAEEDVLRAGALRDELARAQARADHWQRLWDLAGSADGAKLRTFAQSLTLERLLLEANAQLAELSPRYRLERVPGSDLALQVVDGDMGDEVRSVDSLSGGESFLVSLALALALSSLSSKQTQVESLFIDEGFGTLDPDSLDLALSCLDSLQASGRQIGVISHVQTLVERIGVQIKVEAMGGGESRVVLP</sequence>
<evidence type="ECO:0000313" key="3">
    <source>
        <dbReference type="EMBL" id="QFI55332.1"/>
    </source>
</evidence>
<name>A0A5J6WWI2_9GAMM</name>
<dbReference type="InterPro" id="IPR038729">
    <property type="entry name" value="Rad50/SbcC_AAA"/>
</dbReference>
<dbReference type="GO" id="GO:0004527">
    <property type="term" value="F:exonuclease activity"/>
    <property type="evidence" value="ECO:0007669"/>
    <property type="project" value="UniProtKB-KW"/>
</dbReference>
<evidence type="ECO:0000256" key="1">
    <source>
        <dbReference type="SAM" id="Coils"/>
    </source>
</evidence>
<protein>
    <submittedName>
        <fullName evidence="3">Exonuclease SbcC</fullName>
    </submittedName>
</protein>
<keyword evidence="3" id="KW-0269">Exonuclease</keyword>
<keyword evidence="4" id="KW-1185">Reference proteome</keyword>
<feature type="coiled-coil region" evidence="1">
    <location>
        <begin position="350"/>
        <end position="386"/>
    </location>
</feature>
<evidence type="ECO:0000259" key="2">
    <source>
        <dbReference type="Pfam" id="PF13476"/>
    </source>
</evidence>
<dbReference type="Pfam" id="PF13558">
    <property type="entry name" value="SbcC_Walker_B"/>
    <property type="match status" value="1"/>
</dbReference>
<dbReference type="SUPFAM" id="SSF52540">
    <property type="entry name" value="P-loop containing nucleoside triphosphate hydrolases"/>
    <property type="match status" value="2"/>
</dbReference>
<dbReference type="RefSeq" id="WP_193001189.1">
    <property type="nucleotide sequence ID" value="NZ_CP040449.1"/>
</dbReference>
<keyword evidence="3" id="KW-0378">Hydrolase</keyword>
<dbReference type="GO" id="GO:0006302">
    <property type="term" value="P:double-strand break repair"/>
    <property type="evidence" value="ECO:0007669"/>
    <property type="project" value="InterPro"/>
</dbReference>
<feature type="domain" description="Rad50/SbcC-type AAA" evidence="2">
    <location>
        <begin position="9"/>
        <end position="275"/>
    </location>
</feature>
<dbReference type="GO" id="GO:0016887">
    <property type="term" value="F:ATP hydrolysis activity"/>
    <property type="evidence" value="ECO:0007669"/>
    <property type="project" value="InterPro"/>
</dbReference>
<dbReference type="InterPro" id="IPR027417">
    <property type="entry name" value="P-loop_NTPase"/>
</dbReference>
<feature type="coiled-coil region" evidence="1">
    <location>
        <begin position="460"/>
        <end position="487"/>
    </location>
</feature>
<evidence type="ECO:0000313" key="4">
    <source>
        <dbReference type="Proteomes" id="UP000594034"/>
    </source>
</evidence>
<dbReference type="Pfam" id="PF13476">
    <property type="entry name" value="AAA_23"/>
    <property type="match status" value="1"/>
</dbReference>
<accession>A0A5J6WWI2</accession>